<dbReference type="InterPro" id="IPR036915">
    <property type="entry name" value="Cyclin-like_sf"/>
</dbReference>
<dbReference type="SMART" id="SM00385">
    <property type="entry name" value="CYCLIN"/>
    <property type="match status" value="2"/>
</dbReference>
<dbReference type="GO" id="GO:0016538">
    <property type="term" value="F:cyclin-dependent protein serine/threonine kinase regulator activity"/>
    <property type="evidence" value="ECO:0007669"/>
    <property type="project" value="InterPro"/>
</dbReference>
<accession>V4BLL1</accession>
<proteinExistence type="inferred from homology"/>
<evidence type="ECO:0000259" key="7">
    <source>
        <dbReference type="SMART" id="SM01332"/>
    </source>
</evidence>
<reference evidence="8 9" key="1">
    <citation type="journal article" date="2013" name="Nature">
        <title>Insights into bilaterian evolution from three spiralian genomes.</title>
        <authorList>
            <person name="Simakov O."/>
            <person name="Marletaz F."/>
            <person name="Cho S.J."/>
            <person name="Edsinger-Gonzales E."/>
            <person name="Havlak P."/>
            <person name="Hellsten U."/>
            <person name="Kuo D.H."/>
            <person name="Larsson T."/>
            <person name="Lv J."/>
            <person name="Arendt D."/>
            <person name="Savage R."/>
            <person name="Osoegawa K."/>
            <person name="de Jong P."/>
            <person name="Grimwood J."/>
            <person name="Chapman J.A."/>
            <person name="Shapiro H."/>
            <person name="Aerts A."/>
            <person name="Otillar R.P."/>
            <person name="Terry A.Y."/>
            <person name="Boore J.L."/>
            <person name="Grigoriev I.V."/>
            <person name="Lindberg D.R."/>
            <person name="Seaver E.C."/>
            <person name="Weisblat D.A."/>
            <person name="Putnam N.H."/>
            <person name="Rokhsar D.S."/>
        </authorList>
    </citation>
    <scope>NUCLEOTIDE SEQUENCE [LARGE SCALE GENOMIC DNA]</scope>
</reference>
<evidence type="ECO:0000313" key="9">
    <source>
        <dbReference type="Proteomes" id="UP000030746"/>
    </source>
</evidence>
<protein>
    <submittedName>
        <fullName evidence="8">Uncharacterized protein</fullName>
    </submittedName>
</protein>
<dbReference type="Pfam" id="PF00134">
    <property type="entry name" value="Cyclin_N"/>
    <property type="match status" value="1"/>
</dbReference>
<evidence type="ECO:0000256" key="3">
    <source>
        <dbReference type="ARBA" id="ARBA00023127"/>
    </source>
</evidence>
<evidence type="ECO:0000256" key="5">
    <source>
        <dbReference type="RuleBase" id="RU000383"/>
    </source>
</evidence>
<dbReference type="PROSITE" id="PS00292">
    <property type="entry name" value="CYCLINS"/>
    <property type="match status" value="1"/>
</dbReference>
<feature type="domain" description="Cyclin C-terminal" evidence="7">
    <location>
        <begin position="247"/>
        <end position="363"/>
    </location>
</feature>
<dbReference type="EMBL" id="KB202567">
    <property type="protein sequence ID" value="ESO89589.1"/>
    <property type="molecule type" value="Genomic_DNA"/>
</dbReference>
<dbReference type="InterPro" id="IPR004367">
    <property type="entry name" value="Cyclin_C-dom"/>
</dbReference>
<dbReference type="PIRSF" id="PIRSF001771">
    <property type="entry name" value="Cyclin_A_B_D_E"/>
    <property type="match status" value="1"/>
</dbReference>
<evidence type="ECO:0000256" key="4">
    <source>
        <dbReference type="ARBA" id="ARBA00023306"/>
    </source>
</evidence>
<dbReference type="AlphaFoldDB" id="V4BLL1"/>
<feature type="domain" description="Cyclin-like" evidence="6">
    <location>
        <begin position="154"/>
        <end position="238"/>
    </location>
</feature>
<keyword evidence="1" id="KW-0132">Cell division</keyword>
<dbReference type="GO" id="GO:0044772">
    <property type="term" value="P:mitotic cell cycle phase transition"/>
    <property type="evidence" value="ECO:0007669"/>
    <property type="project" value="InterPro"/>
</dbReference>
<dbReference type="OrthoDB" id="5590282at2759"/>
<dbReference type="Pfam" id="PF02984">
    <property type="entry name" value="Cyclin_C"/>
    <property type="match status" value="1"/>
</dbReference>
<gene>
    <name evidence="8" type="ORF">LOTGIDRAFT_164886</name>
</gene>
<dbReference type="PANTHER" id="PTHR10177">
    <property type="entry name" value="CYCLINS"/>
    <property type="match status" value="1"/>
</dbReference>
<keyword evidence="9" id="KW-1185">Reference proteome</keyword>
<dbReference type="InterPro" id="IPR039361">
    <property type="entry name" value="Cyclin"/>
</dbReference>
<feature type="domain" description="Cyclin-like" evidence="6">
    <location>
        <begin position="251"/>
        <end position="332"/>
    </location>
</feature>
<keyword evidence="2" id="KW-0498">Mitosis</keyword>
<dbReference type="SUPFAM" id="SSF47954">
    <property type="entry name" value="Cyclin-like"/>
    <property type="match status" value="2"/>
</dbReference>
<evidence type="ECO:0000313" key="8">
    <source>
        <dbReference type="EMBL" id="ESO89589.1"/>
    </source>
</evidence>
<comment type="similarity">
    <text evidence="5">Belongs to the cyclin family.</text>
</comment>
<dbReference type="CTD" id="20239855"/>
<dbReference type="Gene3D" id="1.10.472.10">
    <property type="entry name" value="Cyclin-like"/>
    <property type="match status" value="2"/>
</dbReference>
<dbReference type="KEGG" id="lgi:LOTGIDRAFT_164886"/>
<evidence type="ECO:0000259" key="6">
    <source>
        <dbReference type="SMART" id="SM00385"/>
    </source>
</evidence>
<dbReference type="InterPro" id="IPR048258">
    <property type="entry name" value="Cyclins_cyclin-box"/>
</dbReference>
<dbReference type="Proteomes" id="UP000030746">
    <property type="component" value="Unassembled WGS sequence"/>
</dbReference>
<dbReference type="GeneID" id="20239855"/>
<dbReference type="RefSeq" id="XP_009059647.1">
    <property type="nucleotide sequence ID" value="XM_009061399.1"/>
</dbReference>
<keyword evidence="3 5" id="KW-0195">Cyclin</keyword>
<evidence type="ECO:0000256" key="1">
    <source>
        <dbReference type="ARBA" id="ARBA00022618"/>
    </source>
</evidence>
<dbReference type="CDD" id="cd20507">
    <property type="entry name" value="CYCLIN_CCNB1-like_rpt1"/>
    <property type="match status" value="1"/>
</dbReference>
<keyword evidence="4" id="KW-0131">Cell cycle</keyword>
<dbReference type="InterPro" id="IPR013763">
    <property type="entry name" value="Cyclin-like_dom"/>
</dbReference>
<dbReference type="OMA" id="YYEMCHY"/>
<dbReference type="InterPro" id="IPR006671">
    <property type="entry name" value="Cyclin_N"/>
</dbReference>
<dbReference type="SMART" id="SM01332">
    <property type="entry name" value="Cyclin_C"/>
    <property type="match status" value="1"/>
</dbReference>
<dbReference type="InterPro" id="IPR046965">
    <property type="entry name" value="Cyclin_A/B-like"/>
</dbReference>
<dbReference type="CDD" id="cd20509">
    <property type="entry name" value="CYCLIN_CCNB1-like_rpt2"/>
    <property type="match status" value="1"/>
</dbReference>
<name>V4BLL1_LOTGI</name>
<dbReference type="STRING" id="225164.V4BLL1"/>
<dbReference type="FunFam" id="1.10.472.10:FF:000001">
    <property type="entry name" value="G2/mitotic-specific cyclin"/>
    <property type="match status" value="1"/>
</dbReference>
<evidence type="ECO:0000256" key="2">
    <source>
        <dbReference type="ARBA" id="ARBA00022776"/>
    </source>
</evidence>
<dbReference type="HOGENOM" id="CLU_020695_2_1_1"/>
<dbReference type="GO" id="GO:0051301">
    <property type="term" value="P:cell division"/>
    <property type="evidence" value="ECO:0007669"/>
    <property type="project" value="UniProtKB-KW"/>
</dbReference>
<organism evidence="8 9">
    <name type="scientific">Lottia gigantea</name>
    <name type="common">Giant owl limpet</name>
    <dbReference type="NCBI Taxonomy" id="225164"/>
    <lineage>
        <taxon>Eukaryota</taxon>
        <taxon>Metazoa</taxon>
        <taxon>Spiralia</taxon>
        <taxon>Lophotrochozoa</taxon>
        <taxon>Mollusca</taxon>
        <taxon>Gastropoda</taxon>
        <taxon>Patellogastropoda</taxon>
        <taxon>Lottioidea</taxon>
        <taxon>Lottiidae</taxon>
        <taxon>Lottia</taxon>
    </lineage>
</organism>
<sequence length="373" mass="42369">MSTKGFPTRTNRAALGDIGNKVSNMTIDPTKKSGIIKKEILQKSKFVKKEQELETIQDKEPVVVELIPSLKMPTEPIVTVDPMDISEDKPEAFSKAMCPVEDIDANDKDNPQLVSDYVNDIYQYMRKLEVDFSVRCNYLEGQEVTGKMRSILIDWLCQVHHRFHLLQETLYLTVSIIDRFLQVHPISRNKLQLVGVTSMLLASKYEEMYAPEVADFVYITDNAYTKADIRTMEQLILKTLNFSFGKPLCLHFLRRNSKAGQVDATKHTLAKYLMELTIVEYDMVHYNPSQIAAAALCLSMKVLDSSSWCDTLAHYSAYTEKELTPLLQKLSQLVVKAESSKLTAVRTKYLSSKFMKISTIPELKSSVITDLAS</sequence>